<dbReference type="Proteomes" id="UP000245383">
    <property type="component" value="Unassembled WGS sequence"/>
</dbReference>
<proteinExistence type="predicted"/>
<protein>
    <submittedName>
        <fullName evidence="1">Uncharacterized protein</fullName>
    </submittedName>
</protein>
<name>A0A2T9Y3D8_9FUNG</name>
<evidence type="ECO:0000313" key="1">
    <source>
        <dbReference type="EMBL" id="PVU86855.1"/>
    </source>
</evidence>
<accession>A0A2T9Y3D8</accession>
<dbReference type="EMBL" id="MBFR01000592">
    <property type="protein sequence ID" value="PVU86855.1"/>
    <property type="molecule type" value="Genomic_DNA"/>
</dbReference>
<evidence type="ECO:0000313" key="2">
    <source>
        <dbReference type="Proteomes" id="UP000245383"/>
    </source>
</evidence>
<sequence length="201" mass="23034">MADQPKNTPLTFAGVIKKSNTTTKVSVKHKVTGSYDPEPMVIPAIHGGECNLAISLKNYQNKIDEAIGCIAEKVNKETSSYSYDKIKKILYIHFDKVEEVIEFKKEKIIFEGQELRMSNTVEFGKNTIKINIPTYIGRSYNAMIESVKEQIVIDKDRNEPFEQFDFTVIGTSPLVKYAINSVYIIDSEYKLLSNRFFYYSE</sequence>
<organism evidence="1 2">
    <name type="scientific">Smittium simulii</name>
    <dbReference type="NCBI Taxonomy" id="133385"/>
    <lineage>
        <taxon>Eukaryota</taxon>
        <taxon>Fungi</taxon>
        <taxon>Fungi incertae sedis</taxon>
        <taxon>Zoopagomycota</taxon>
        <taxon>Kickxellomycotina</taxon>
        <taxon>Harpellomycetes</taxon>
        <taxon>Harpellales</taxon>
        <taxon>Legeriomycetaceae</taxon>
        <taxon>Smittium</taxon>
    </lineage>
</organism>
<keyword evidence="2" id="KW-1185">Reference proteome</keyword>
<reference evidence="1 2" key="1">
    <citation type="journal article" date="2018" name="MBio">
        <title>Comparative Genomics Reveals the Core Gene Toolbox for the Fungus-Insect Symbiosis.</title>
        <authorList>
            <person name="Wang Y."/>
            <person name="Stata M."/>
            <person name="Wang W."/>
            <person name="Stajich J.E."/>
            <person name="White M.M."/>
            <person name="Moncalvo J.M."/>
        </authorList>
    </citation>
    <scope>NUCLEOTIDE SEQUENCE [LARGE SCALE GENOMIC DNA]</scope>
    <source>
        <strain evidence="1 2">SWE-8-4</strain>
    </source>
</reference>
<comment type="caution">
    <text evidence="1">The sequence shown here is derived from an EMBL/GenBank/DDBJ whole genome shotgun (WGS) entry which is preliminary data.</text>
</comment>
<gene>
    <name evidence="1" type="ORF">BB561_006522</name>
</gene>
<dbReference type="AlphaFoldDB" id="A0A2T9Y3D8"/>